<dbReference type="EMBL" id="LSKU01000001">
    <property type="protein sequence ID" value="KXG44635.1"/>
    <property type="molecule type" value="Genomic_DNA"/>
</dbReference>
<gene>
    <name evidence="1" type="ORF">U473_11845</name>
</gene>
<dbReference type="Gene3D" id="3.30.360.40">
    <property type="entry name" value="YwmB-like"/>
    <property type="match status" value="1"/>
</dbReference>
<dbReference type="RefSeq" id="WP_068726587.1">
    <property type="nucleotide sequence ID" value="NZ_LSKU01000001.1"/>
</dbReference>
<accession>A0A135L6K7</accession>
<protein>
    <recommendedName>
        <fullName evidence="3">TATA-box binding protein</fullName>
    </recommendedName>
</protein>
<reference evidence="1 2" key="1">
    <citation type="submission" date="2016-02" db="EMBL/GenBank/DDBJ databases">
        <title>Draft Genome for Tepidibacillus decaturensis nov. sp. Strain Z9, an Anaerobic, Moderately Thermophilic and Heterotrophic Bacterium from Deep Subsurface of the Illinois Basin, USA.</title>
        <authorList>
            <person name="Dong Y."/>
            <person name="Chang J.Y."/>
            <person name="Sanford R."/>
            <person name="Fouke B.W."/>
        </authorList>
    </citation>
    <scope>NUCLEOTIDE SEQUENCE [LARGE SCALE GENOMIC DNA]</scope>
    <source>
        <strain evidence="1 2">Z9</strain>
    </source>
</reference>
<dbReference type="OrthoDB" id="2374820at2"/>
<dbReference type="SUPFAM" id="SSF143842">
    <property type="entry name" value="YwmB-like"/>
    <property type="match status" value="1"/>
</dbReference>
<comment type="caution">
    <text evidence="1">The sequence shown here is derived from an EMBL/GenBank/DDBJ whole genome shotgun (WGS) entry which is preliminary data.</text>
</comment>
<proteinExistence type="predicted"/>
<dbReference type="InterPro" id="IPR036209">
    <property type="entry name" value="YwmB-like_sf"/>
</dbReference>
<evidence type="ECO:0000313" key="2">
    <source>
        <dbReference type="Proteomes" id="UP000070352"/>
    </source>
</evidence>
<keyword evidence="2" id="KW-1185">Reference proteome</keyword>
<dbReference type="AlphaFoldDB" id="A0A135L6K7"/>
<evidence type="ECO:0008006" key="3">
    <source>
        <dbReference type="Google" id="ProtNLM"/>
    </source>
</evidence>
<sequence length="244" mass="28056">MNQKGKIVLIFILSMTFILGLTVQGESQEDIEFVINSFKKTNAALDQYWLHVGIPYGIYQDDHQWLDLGNQLSKALELAEQNQLQTIGLQKFYRSQGTWGKETEVELQLKRQNAQTKEMYLIFQLKGNQSLEEMSMYYQKLYQTLQENQISPKINSCIQGSIDDKINNGTQLVLIDQILHNLKAKKVEQLDTDLVKSVSAFSTLIRQSIWTGNQKMNIQVATHLDVLKRRTVLTVGTPIIIVEY</sequence>
<evidence type="ECO:0000313" key="1">
    <source>
        <dbReference type="EMBL" id="KXG44635.1"/>
    </source>
</evidence>
<dbReference type="Proteomes" id="UP000070352">
    <property type="component" value="Unassembled WGS sequence"/>
</dbReference>
<organism evidence="1 2">
    <name type="scientific">Tepidibacillus decaturensis</name>
    <dbReference type="NCBI Taxonomy" id="1413211"/>
    <lineage>
        <taxon>Bacteria</taxon>
        <taxon>Bacillati</taxon>
        <taxon>Bacillota</taxon>
        <taxon>Bacilli</taxon>
        <taxon>Bacillales</taxon>
        <taxon>Bacillaceae</taxon>
        <taxon>Tepidibacillus</taxon>
    </lineage>
</organism>
<name>A0A135L6K7_9BACI</name>
<dbReference type="Pfam" id="PF08680">
    <property type="entry name" value="DUF1779"/>
    <property type="match status" value="1"/>
</dbReference>
<dbReference type="InterPro" id="IPR014794">
    <property type="entry name" value="DUF1779"/>
</dbReference>
<dbReference type="STRING" id="1413211.U473_11845"/>